<evidence type="ECO:0000256" key="2">
    <source>
        <dbReference type="ARBA" id="ARBA00023163"/>
    </source>
</evidence>
<proteinExistence type="predicted"/>
<name>A0A2G5K4Q0_9RHOB</name>
<evidence type="ECO:0000313" key="4">
    <source>
        <dbReference type="EMBL" id="PIB24002.1"/>
    </source>
</evidence>
<keyword evidence="5" id="KW-1185">Reference proteome</keyword>
<gene>
    <name evidence="4" type="ORF">BFP76_01765</name>
</gene>
<dbReference type="PANTHER" id="PTHR43130:SF3">
    <property type="entry name" value="HTH-TYPE TRANSCRIPTIONAL REGULATOR RV1931C"/>
    <property type="match status" value="1"/>
</dbReference>
<dbReference type="SUPFAM" id="SSF52317">
    <property type="entry name" value="Class I glutamine amidotransferase-like"/>
    <property type="match status" value="1"/>
</dbReference>
<dbReference type="InterPro" id="IPR029062">
    <property type="entry name" value="Class_I_gatase-like"/>
</dbReference>
<evidence type="ECO:0000256" key="1">
    <source>
        <dbReference type="ARBA" id="ARBA00023015"/>
    </source>
</evidence>
<accession>A0A2G5K4Q0</accession>
<dbReference type="PANTHER" id="PTHR43130">
    <property type="entry name" value="ARAC-FAMILY TRANSCRIPTIONAL REGULATOR"/>
    <property type="match status" value="1"/>
</dbReference>
<organism evidence="4 5">
    <name type="scientific">Paramylibacter kogurei</name>
    <dbReference type="NCBI Taxonomy" id="1889778"/>
    <lineage>
        <taxon>Bacteria</taxon>
        <taxon>Pseudomonadati</taxon>
        <taxon>Pseudomonadota</taxon>
        <taxon>Alphaproteobacteria</taxon>
        <taxon>Rhodobacterales</taxon>
        <taxon>Paracoccaceae</taxon>
        <taxon>Paramylibacter</taxon>
    </lineage>
</organism>
<dbReference type="PROSITE" id="PS01124">
    <property type="entry name" value="HTH_ARAC_FAMILY_2"/>
    <property type="match status" value="1"/>
</dbReference>
<sequence>MRFWTKPQQDKITVDILLFDQFSNHCLANCLEPLRAANDLAGQRIYQWRFFTMDGGPVQSSSGLPVLPEQALGAAQNGEYLYVISSYHFRKFDTIATKRALQSAAKRSRNILGLDTGSWLMASAGLLDGCKATIHWDIFDSFSETFLNVDAKKERFIFDGNRGTCGGAMAAFDMALALISKLNGEALKLDVATLFMHDTPSEFGRSLVIHRAIVRDAVHLMRAHLETPIKIAQIAENLGCHEKYLQREFIADLGAPPGKIYRYIRLSAARDLVVSTQMPISEIAVRVGYDNASAMARAFKSRFGHSPDNFRKQ</sequence>
<dbReference type="InterPro" id="IPR052158">
    <property type="entry name" value="INH-QAR"/>
</dbReference>
<protein>
    <recommendedName>
        <fullName evidence="3">HTH araC/xylS-type domain-containing protein</fullName>
    </recommendedName>
</protein>
<keyword evidence="2" id="KW-0804">Transcription</keyword>
<dbReference type="Gene3D" id="3.40.50.880">
    <property type="match status" value="1"/>
</dbReference>
<dbReference type="CDD" id="cd03136">
    <property type="entry name" value="GATase1_AraC_ArgR_like"/>
    <property type="match status" value="1"/>
</dbReference>
<evidence type="ECO:0000259" key="3">
    <source>
        <dbReference type="PROSITE" id="PS01124"/>
    </source>
</evidence>
<reference evidence="4 5" key="1">
    <citation type="submission" date="2016-08" db="EMBL/GenBank/DDBJ databases">
        <title>Draft genome of Amylibacter sp. strain 4G11.</title>
        <authorList>
            <person name="Wong S.-K."/>
            <person name="Hamasaki K."/>
            <person name="Yoshizawa S."/>
        </authorList>
    </citation>
    <scope>NUCLEOTIDE SEQUENCE [LARGE SCALE GENOMIC DNA]</scope>
    <source>
        <strain evidence="4 5">4G11</strain>
    </source>
</reference>
<dbReference type="RefSeq" id="WP_240513992.1">
    <property type="nucleotide sequence ID" value="NZ_MDGM01000012.1"/>
</dbReference>
<dbReference type="InterPro" id="IPR018060">
    <property type="entry name" value="HTH_AraC"/>
</dbReference>
<dbReference type="GO" id="GO:0003700">
    <property type="term" value="F:DNA-binding transcription factor activity"/>
    <property type="evidence" value="ECO:0007669"/>
    <property type="project" value="InterPro"/>
</dbReference>
<dbReference type="InterPro" id="IPR009057">
    <property type="entry name" value="Homeodomain-like_sf"/>
</dbReference>
<evidence type="ECO:0000313" key="5">
    <source>
        <dbReference type="Proteomes" id="UP000231516"/>
    </source>
</evidence>
<feature type="domain" description="HTH araC/xylS-type" evidence="3">
    <location>
        <begin position="215"/>
        <end position="313"/>
    </location>
</feature>
<dbReference type="GO" id="GO:0043565">
    <property type="term" value="F:sequence-specific DNA binding"/>
    <property type="evidence" value="ECO:0007669"/>
    <property type="project" value="InterPro"/>
</dbReference>
<dbReference type="SUPFAM" id="SSF46689">
    <property type="entry name" value="Homeodomain-like"/>
    <property type="match status" value="2"/>
</dbReference>
<comment type="caution">
    <text evidence="4">The sequence shown here is derived from an EMBL/GenBank/DDBJ whole genome shotgun (WGS) entry which is preliminary data.</text>
</comment>
<dbReference type="Pfam" id="PF12833">
    <property type="entry name" value="HTH_18"/>
    <property type="match status" value="1"/>
</dbReference>
<dbReference type="EMBL" id="MDGM01000012">
    <property type="protein sequence ID" value="PIB24002.1"/>
    <property type="molecule type" value="Genomic_DNA"/>
</dbReference>
<dbReference type="Proteomes" id="UP000231516">
    <property type="component" value="Unassembled WGS sequence"/>
</dbReference>
<keyword evidence="1" id="KW-0805">Transcription regulation</keyword>
<dbReference type="Gene3D" id="1.10.10.60">
    <property type="entry name" value="Homeodomain-like"/>
    <property type="match status" value="1"/>
</dbReference>
<dbReference type="SMART" id="SM00342">
    <property type="entry name" value="HTH_ARAC"/>
    <property type="match status" value="1"/>
</dbReference>
<dbReference type="AlphaFoldDB" id="A0A2G5K4Q0"/>